<gene>
    <name evidence="3" type="ORF">K490DRAFT_68469</name>
</gene>
<reference evidence="3" key="1">
    <citation type="journal article" date="2020" name="Stud. Mycol.">
        <title>101 Dothideomycetes genomes: a test case for predicting lifestyles and emergence of pathogens.</title>
        <authorList>
            <person name="Haridas S."/>
            <person name="Albert R."/>
            <person name="Binder M."/>
            <person name="Bloem J."/>
            <person name="Labutti K."/>
            <person name="Salamov A."/>
            <person name="Andreopoulos B."/>
            <person name="Baker S."/>
            <person name="Barry K."/>
            <person name="Bills G."/>
            <person name="Bluhm B."/>
            <person name="Cannon C."/>
            <person name="Castanera R."/>
            <person name="Culley D."/>
            <person name="Daum C."/>
            <person name="Ezra D."/>
            <person name="Gonzalez J."/>
            <person name="Henrissat B."/>
            <person name="Kuo A."/>
            <person name="Liang C."/>
            <person name="Lipzen A."/>
            <person name="Lutzoni F."/>
            <person name="Magnuson J."/>
            <person name="Mondo S."/>
            <person name="Nolan M."/>
            <person name="Ohm R."/>
            <person name="Pangilinan J."/>
            <person name="Park H.-J."/>
            <person name="Ramirez L."/>
            <person name="Alfaro M."/>
            <person name="Sun H."/>
            <person name="Tritt A."/>
            <person name="Yoshinaga Y."/>
            <person name="Zwiers L.-H."/>
            <person name="Turgeon B."/>
            <person name="Goodwin S."/>
            <person name="Spatafora J."/>
            <person name="Crous P."/>
            <person name="Grigoriev I."/>
        </authorList>
    </citation>
    <scope>NUCLEOTIDE SEQUENCE</scope>
    <source>
        <strain evidence="3">CBS 121410</strain>
    </source>
</reference>
<dbReference type="AlphaFoldDB" id="A0A9P4HPT4"/>
<feature type="coiled-coil region" evidence="1">
    <location>
        <begin position="208"/>
        <end position="256"/>
    </location>
</feature>
<keyword evidence="1" id="KW-0175">Coiled coil</keyword>
<feature type="region of interest" description="Disordered" evidence="2">
    <location>
        <begin position="1"/>
        <end position="29"/>
    </location>
</feature>
<feature type="coiled-coil region" evidence="1">
    <location>
        <begin position="282"/>
        <end position="309"/>
    </location>
</feature>
<organism evidence="3 4">
    <name type="scientific">Saccharata proteae CBS 121410</name>
    <dbReference type="NCBI Taxonomy" id="1314787"/>
    <lineage>
        <taxon>Eukaryota</taxon>
        <taxon>Fungi</taxon>
        <taxon>Dikarya</taxon>
        <taxon>Ascomycota</taxon>
        <taxon>Pezizomycotina</taxon>
        <taxon>Dothideomycetes</taxon>
        <taxon>Dothideomycetes incertae sedis</taxon>
        <taxon>Botryosphaeriales</taxon>
        <taxon>Saccharataceae</taxon>
        <taxon>Saccharata</taxon>
    </lineage>
</organism>
<dbReference type="Proteomes" id="UP000799776">
    <property type="component" value="Unassembled WGS sequence"/>
</dbReference>
<dbReference type="EMBL" id="ML978738">
    <property type="protein sequence ID" value="KAF2084712.1"/>
    <property type="molecule type" value="Genomic_DNA"/>
</dbReference>
<name>A0A9P4HPT4_9PEZI</name>
<evidence type="ECO:0000313" key="4">
    <source>
        <dbReference type="Proteomes" id="UP000799776"/>
    </source>
</evidence>
<feature type="coiled-coil region" evidence="1">
    <location>
        <begin position="64"/>
        <end position="116"/>
    </location>
</feature>
<keyword evidence="4" id="KW-1185">Reference proteome</keyword>
<accession>A0A9P4HPT4</accession>
<feature type="compositionally biased region" description="Acidic residues" evidence="2">
    <location>
        <begin position="1"/>
        <end position="10"/>
    </location>
</feature>
<evidence type="ECO:0000256" key="1">
    <source>
        <dbReference type="SAM" id="Coils"/>
    </source>
</evidence>
<evidence type="ECO:0000313" key="3">
    <source>
        <dbReference type="EMBL" id="KAF2084712.1"/>
    </source>
</evidence>
<sequence>MESVPEEGEIVEQSNSTRQTGEAKHGSKRLKVTENKYKTFLFTEFSQDIEGNDLEELAHRKIPIKFAREVGRIATREAEKLEDEMERQLQSQKRQIKNLTLLLEDANGKRDKVSDRFQAELAAVSKERDEAAKARDRLITTLNGNRSPKTERAKVIQLEEKVRMLTQNFGTRTQDLQGDLSRAHKEHGSTLLEISKHRSELQKRDAGIVRLENDLAVERKLRESAETARLRAENARFDAEKRAQDAERRLQDAGSRCRNFQAGPWDAAFAGQMRTVGVHDDAKKADDTERRIQKAIEDAERRVQNGECRDRNAQTGPWDATNAGQLRTVNSNIPAEKKTEDAEKRVRIAENKTGNVEGRPWAAAFTGPMGTIGTNITPANVGTRHWDAAFARQIGTLNPTIHANVAWQNLPGERLAETATFTDRWLGRAKEKSDANVVAAFEKQVKERADGAVAAYKLQEGAYKPQIDAHVAAYSRHLCQTRSENNVTPFSDRLRMGTVKGKADANALALKKGLGQEQMEALSGAVTRGSATEDDNASSASTLVEPELKQEPWSSEL</sequence>
<evidence type="ECO:0000256" key="2">
    <source>
        <dbReference type="SAM" id="MobiDB-lite"/>
    </source>
</evidence>
<feature type="region of interest" description="Disordered" evidence="2">
    <location>
        <begin position="519"/>
        <end position="557"/>
    </location>
</feature>
<protein>
    <submittedName>
        <fullName evidence="3">Uncharacterized protein</fullName>
    </submittedName>
</protein>
<comment type="caution">
    <text evidence="3">The sequence shown here is derived from an EMBL/GenBank/DDBJ whole genome shotgun (WGS) entry which is preliminary data.</text>
</comment>
<proteinExistence type="predicted"/>